<dbReference type="RefSeq" id="WP_207379131.1">
    <property type="nucleotide sequence ID" value="NZ_CP071502.1"/>
</dbReference>
<dbReference type="EMBL" id="CP071502">
    <property type="protein sequence ID" value="QSX35638.1"/>
    <property type="molecule type" value="Genomic_DNA"/>
</dbReference>
<proteinExistence type="inferred from homology"/>
<feature type="binding site" evidence="5">
    <location>
        <position position="73"/>
    </location>
    <ligand>
        <name>Zn(2+)</name>
        <dbReference type="ChEBI" id="CHEBI:29105"/>
    </ligand>
</feature>
<comment type="function">
    <text evidence="5">Involved in the maturation of [NiFe] hydrogenases. Required for nickel insertion into the metal center of the hydrogenase.</text>
</comment>
<sequence>MHEFSIVAALLEQCERLAREQGAIGVTHVKVQLGEVSGVEPALLATAFDGFKLGSLCERAELELEIVPLTLGCNDCGASGPAHNRSMICPQCQGTNTRTLTGEELLLARLELELPGDTSPLSAN</sequence>
<keyword evidence="7" id="KW-1185">Reference proteome</keyword>
<dbReference type="Proteomes" id="UP000663207">
    <property type="component" value="Chromosome"/>
</dbReference>
<keyword evidence="2 5" id="KW-0533">Nickel</keyword>
<name>A0ABX7QXU1_9GAMM</name>
<dbReference type="Gene3D" id="3.30.2320.80">
    <property type="match status" value="1"/>
</dbReference>
<evidence type="ECO:0000256" key="1">
    <source>
        <dbReference type="ARBA" id="ARBA00010748"/>
    </source>
</evidence>
<evidence type="ECO:0000256" key="4">
    <source>
        <dbReference type="ARBA" id="ARBA00022833"/>
    </source>
</evidence>
<organism evidence="6 7">
    <name type="scientific">Shewanella sedimentimangrovi</name>
    <dbReference type="NCBI Taxonomy" id="2814293"/>
    <lineage>
        <taxon>Bacteria</taxon>
        <taxon>Pseudomonadati</taxon>
        <taxon>Pseudomonadota</taxon>
        <taxon>Gammaproteobacteria</taxon>
        <taxon>Alteromonadales</taxon>
        <taxon>Shewanellaceae</taxon>
        <taxon>Shewanella</taxon>
    </lineage>
</organism>
<dbReference type="InterPro" id="IPR000688">
    <property type="entry name" value="HypA/HybF"/>
</dbReference>
<feature type="binding site" evidence="5">
    <location>
        <position position="89"/>
    </location>
    <ligand>
        <name>Zn(2+)</name>
        <dbReference type="ChEBI" id="CHEBI:29105"/>
    </ligand>
</feature>
<evidence type="ECO:0000256" key="5">
    <source>
        <dbReference type="HAMAP-Rule" id="MF_00213"/>
    </source>
</evidence>
<protein>
    <recommendedName>
        <fullName evidence="5">Hydrogenase maturation factor HypA</fullName>
    </recommendedName>
</protein>
<evidence type="ECO:0000256" key="2">
    <source>
        <dbReference type="ARBA" id="ARBA00022596"/>
    </source>
</evidence>
<evidence type="ECO:0000313" key="7">
    <source>
        <dbReference type="Proteomes" id="UP000663207"/>
    </source>
</evidence>
<feature type="binding site" evidence="5">
    <location>
        <position position="92"/>
    </location>
    <ligand>
        <name>Zn(2+)</name>
        <dbReference type="ChEBI" id="CHEBI:29105"/>
    </ligand>
</feature>
<gene>
    <name evidence="5" type="primary">hypA</name>
    <name evidence="6" type="ORF">JYB85_09545</name>
</gene>
<evidence type="ECO:0000313" key="6">
    <source>
        <dbReference type="EMBL" id="QSX35638.1"/>
    </source>
</evidence>
<evidence type="ECO:0000256" key="3">
    <source>
        <dbReference type="ARBA" id="ARBA00022723"/>
    </source>
</evidence>
<feature type="binding site" evidence="5">
    <location>
        <position position="76"/>
    </location>
    <ligand>
        <name>Zn(2+)</name>
        <dbReference type="ChEBI" id="CHEBI:29105"/>
    </ligand>
</feature>
<dbReference type="InterPro" id="IPR020538">
    <property type="entry name" value="Hydgase_Ni_incorp_HypA/HybF_CS"/>
</dbReference>
<dbReference type="Pfam" id="PF01155">
    <property type="entry name" value="HypA"/>
    <property type="match status" value="1"/>
</dbReference>
<comment type="similarity">
    <text evidence="1 5">Belongs to the HypA/HybF family.</text>
</comment>
<dbReference type="HAMAP" id="MF_00213">
    <property type="entry name" value="HypA_HybF"/>
    <property type="match status" value="1"/>
</dbReference>
<keyword evidence="3 5" id="KW-0479">Metal-binding</keyword>
<dbReference type="PANTHER" id="PTHR34535">
    <property type="entry name" value="HYDROGENASE MATURATION FACTOR HYPA"/>
    <property type="match status" value="1"/>
</dbReference>
<feature type="binding site" evidence="5">
    <location>
        <position position="2"/>
    </location>
    <ligand>
        <name>Ni(2+)</name>
        <dbReference type="ChEBI" id="CHEBI:49786"/>
    </ligand>
</feature>
<dbReference type="PROSITE" id="PS01249">
    <property type="entry name" value="HYPA"/>
    <property type="match status" value="1"/>
</dbReference>
<dbReference type="PIRSF" id="PIRSF004761">
    <property type="entry name" value="Hydrgn_mat_HypA"/>
    <property type="match status" value="1"/>
</dbReference>
<keyword evidence="4 5" id="KW-0862">Zinc</keyword>
<reference evidence="6 7" key="1">
    <citation type="submission" date="2021-03" db="EMBL/GenBank/DDBJ databases">
        <title>Novel species identification of genus Shewanella.</title>
        <authorList>
            <person name="Liu G."/>
            <person name="Zhang Q."/>
        </authorList>
    </citation>
    <scope>NUCLEOTIDE SEQUENCE [LARGE SCALE GENOMIC DNA]</scope>
    <source>
        <strain evidence="6 7">FJAT-52962</strain>
    </source>
</reference>
<dbReference type="PANTHER" id="PTHR34535:SF3">
    <property type="entry name" value="HYDROGENASE MATURATION FACTOR HYPA"/>
    <property type="match status" value="1"/>
</dbReference>
<accession>A0ABX7QXU1</accession>